<evidence type="ECO:0000313" key="2">
    <source>
        <dbReference type="Proteomes" id="UP000509513"/>
    </source>
</evidence>
<organism evidence="1 2">
    <name type="scientific">Aliarcobacter cibarius</name>
    <dbReference type="NCBI Taxonomy" id="255507"/>
    <lineage>
        <taxon>Bacteria</taxon>
        <taxon>Pseudomonadati</taxon>
        <taxon>Campylobacterota</taxon>
        <taxon>Epsilonproteobacteria</taxon>
        <taxon>Campylobacterales</taxon>
        <taxon>Arcobacteraceae</taxon>
        <taxon>Aliarcobacter</taxon>
    </lineage>
</organism>
<dbReference type="AlphaFoldDB" id="A0A7L5JLS6"/>
<name>A0A7L5JLS6_9BACT</name>
<dbReference type="EMBL" id="CP054051">
    <property type="protein sequence ID" value="QKJ26087.1"/>
    <property type="molecule type" value="Genomic_DNA"/>
</dbReference>
<dbReference type="RefSeq" id="WP_157833411.1">
    <property type="nucleotide sequence ID" value="NZ_CP054051.1"/>
</dbReference>
<dbReference type="KEGG" id="acib:ACBT_0096"/>
<protein>
    <submittedName>
        <fullName evidence="1">Uncharacterized protein</fullName>
    </submittedName>
</protein>
<evidence type="ECO:0000313" key="1">
    <source>
        <dbReference type="EMBL" id="QKJ26087.1"/>
    </source>
</evidence>
<dbReference type="Proteomes" id="UP000509513">
    <property type="component" value="Chromosome"/>
</dbReference>
<reference evidence="1 2" key="1">
    <citation type="submission" date="2020-05" db="EMBL/GenBank/DDBJ databases">
        <title>Complete genome sequencing of Campylobacter and Arcobacter type strains.</title>
        <authorList>
            <person name="Miller W.G."/>
            <person name="Yee E."/>
        </authorList>
    </citation>
    <scope>NUCLEOTIDE SEQUENCE [LARGE SCALE GENOMIC DNA]</scope>
    <source>
        <strain evidence="1 2">LMG 21996</strain>
    </source>
</reference>
<sequence>MYKLICLKCGNVKIVEKKDDYSKIVNNLKILPFCEKCNGKTMKKPLSILDKFFNFIK</sequence>
<proteinExistence type="predicted"/>
<accession>A0A7L5JLS6</accession>
<gene>
    <name evidence="1" type="ORF">ACBT_0096</name>
</gene>